<organism evidence="3 4">
    <name type="scientific">Litchfieldia luteola</name>
    <dbReference type="NCBI Taxonomy" id="682179"/>
    <lineage>
        <taxon>Bacteria</taxon>
        <taxon>Bacillati</taxon>
        <taxon>Bacillota</taxon>
        <taxon>Bacilli</taxon>
        <taxon>Bacillales</taxon>
        <taxon>Bacillaceae</taxon>
        <taxon>Litchfieldia</taxon>
    </lineage>
</organism>
<proteinExistence type="inferred from homology"/>
<dbReference type="PANTHER" id="PTHR21064:SF6">
    <property type="entry name" value="AMINOGLYCOSIDE PHOSPHOTRANSFERASE DOMAIN-CONTAINING PROTEIN"/>
    <property type="match status" value="1"/>
</dbReference>
<protein>
    <submittedName>
        <fullName evidence="3">Phosphotransferase</fullName>
    </submittedName>
</protein>
<accession>A0ABR9QLA5</accession>
<reference evidence="3 4" key="1">
    <citation type="submission" date="2020-10" db="EMBL/GenBank/DDBJ databases">
        <title>Bacillus sp. HD4P25, an endophyte from a halophyte.</title>
        <authorList>
            <person name="Sun J.-Q."/>
        </authorList>
    </citation>
    <scope>NUCLEOTIDE SEQUENCE [LARGE SCALE GENOMIC DNA]</scope>
    <source>
        <strain evidence="3 4">YIM 93174</strain>
    </source>
</reference>
<dbReference type="InterPro" id="IPR002575">
    <property type="entry name" value="Aminoglycoside_PTrfase"/>
</dbReference>
<dbReference type="InterPro" id="IPR011009">
    <property type="entry name" value="Kinase-like_dom_sf"/>
</dbReference>
<evidence type="ECO:0000256" key="1">
    <source>
        <dbReference type="ARBA" id="ARBA00038240"/>
    </source>
</evidence>
<dbReference type="InterPro" id="IPR050249">
    <property type="entry name" value="Pseudomonas-type_ThrB"/>
</dbReference>
<dbReference type="Gene3D" id="3.90.1200.10">
    <property type="match status" value="1"/>
</dbReference>
<gene>
    <name evidence="3" type="ORF">IMZ08_14185</name>
</gene>
<dbReference type="Pfam" id="PF01636">
    <property type="entry name" value="APH"/>
    <property type="match status" value="1"/>
</dbReference>
<dbReference type="PANTHER" id="PTHR21064">
    <property type="entry name" value="AMINOGLYCOSIDE PHOSPHOTRANSFERASE DOMAIN-CONTAINING PROTEIN-RELATED"/>
    <property type="match status" value="1"/>
</dbReference>
<evidence type="ECO:0000259" key="2">
    <source>
        <dbReference type="Pfam" id="PF01636"/>
    </source>
</evidence>
<keyword evidence="4" id="KW-1185">Reference proteome</keyword>
<evidence type="ECO:0000313" key="3">
    <source>
        <dbReference type="EMBL" id="MBE4909211.1"/>
    </source>
</evidence>
<dbReference type="SUPFAM" id="SSF56112">
    <property type="entry name" value="Protein kinase-like (PK-like)"/>
    <property type="match status" value="1"/>
</dbReference>
<feature type="domain" description="Aminoglycoside phosphotransferase" evidence="2">
    <location>
        <begin position="40"/>
        <end position="258"/>
    </location>
</feature>
<dbReference type="EMBL" id="JADCLJ010000021">
    <property type="protein sequence ID" value="MBE4909211.1"/>
    <property type="molecule type" value="Genomic_DNA"/>
</dbReference>
<name>A0ABR9QLA5_9BACI</name>
<comment type="similarity">
    <text evidence="1">Belongs to the pseudomonas-type ThrB family.</text>
</comment>
<sequence length="325" mass="38674">MNNMEMFDAVAKQAVDRYEIQLQEMNFLAEETNILYKLSDIKGNKFLLKIFQENSSTLEDKLLEVFAMKLVCHRGGISIPSILSSKDGSEIQEIKLDEDSSPMRVAIYTWLEGRDLEGNETKESFIQLGELIARLHIATYGEKIPKTFSPKRWDNVFYYQEDKVVYKDSKYQRYLSREYHEMMDRIIPYLNKQLSRYYRKNEEHLQLIHSDLNPSNVLVNGNEMHIIDFEDVLLGLPLHDIAILLYYYRYDEEYNFDEVKQLFFKGYKKIRPLPVFEEFDLDLLMTARRVNFLNYILVVSEDPSPFIEKSLPRVKEFIQKYKLEI</sequence>
<comment type="caution">
    <text evidence="3">The sequence shown here is derived from an EMBL/GenBank/DDBJ whole genome shotgun (WGS) entry which is preliminary data.</text>
</comment>
<dbReference type="Proteomes" id="UP001516662">
    <property type="component" value="Unassembled WGS sequence"/>
</dbReference>
<evidence type="ECO:0000313" key="4">
    <source>
        <dbReference type="Proteomes" id="UP001516662"/>
    </source>
</evidence>
<dbReference type="RefSeq" id="WP_193537615.1">
    <property type="nucleotide sequence ID" value="NZ_JADCLJ010000021.1"/>
</dbReference>